<dbReference type="Proteomes" id="UP000502136">
    <property type="component" value="Chromosome"/>
</dbReference>
<dbReference type="InterPro" id="IPR013013">
    <property type="entry name" value="PTS_EIIC_1"/>
</dbReference>
<dbReference type="InterPro" id="IPR001996">
    <property type="entry name" value="PTS_IIB_1"/>
</dbReference>
<dbReference type="InterPro" id="IPR011055">
    <property type="entry name" value="Dup_hybrid_motif"/>
</dbReference>
<evidence type="ECO:0000313" key="17">
    <source>
        <dbReference type="Proteomes" id="UP000502136"/>
    </source>
</evidence>
<dbReference type="SUPFAM" id="SSF51261">
    <property type="entry name" value="Duplicated hybrid motif"/>
    <property type="match status" value="1"/>
</dbReference>
<evidence type="ECO:0000256" key="2">
    <source>
        <dbReference type="ARBA" id="ARBA00022448"/>
    </source>
</evidence>
<feature type="active site" description="Phosphocysteine intermediate; for EIIB activity" evidence="11">
    <location>
        <position position="407"/>
    </location>
</feature>
<feature type="transmembrane region" description="Helical" evidence="12">
    <location>
        <begin position="49"/>
        <end position="68"/>
    </location>
</feature>
<dbReference type="NCBIfam" id="TIGR00826">
    <property type="entry name" value="EIIB_glc"/>
    <property type="match status" value="1"/>
</dbReference>
<reference evidence="16 17" key="1">
    <citation type="submission" date="2020-04" db="EMBL/GenBank/DDBJ databases">
        <title>Novel Paenibacillus strain UniB2 isolated from commercial digestive syrup.</title>
        <authorList>
            <person name="Thorat V."/>
            <person name="Kirdat K."/>
            <person name="Tiwarekar B."/>
            <person name="Yadav A."/>
        </authorList>
    </citation>
    <scope>NUCLEOTIDE SEQUENCE [LARGE SCALE GENOMIC DNA]</scope>
    <source>
        <strain evidence="16 17">UniB2</strain>
    </source>
</reference>
<feature type="transmembrane region" description="Helical" evidence="12">
    <location>
        <begin position="137"/>
        <end position="157"/>
    </location>
</feature>
<gene>
    <name evidence="16" type="ORF">HGI30_13155</name>
</gene>
<dbReference type="RefSeq" id="WP_168907975.1">
    <property type="nucleotide sequence ID" value="NZ_CP051428.1"/>
</dbReference>
<feature type="transmembrane region" description="Helical" evidence="12">
    <location>
        <begin position="287"/>
        <end position="312"/>
    </location>
</feature>
<dbReference type="CDD" id="cd00212">
    <property type="entry name" value="PTS_IIB_glc"/>
    <property type="match status" value="1"/>
</dbReference>
<dbReference type="KEGG" id="palr:HGI30_13155"/>
<feature type="transmembrane region" description="Helical" evidence="12">
    <location>
        <begin position="75"/>
        <end position="93"/>
    </location>
</feature>
<dbReference type="PROSITE" id="PS51098">
    <property type="entry name" value="PTS_EIIB_TYPE_1"/>
    <property type="match status" value="1"/>
</dbReference>
<accession>A0A6H2GYF3</accession>
<dbReference type="Pfam" id="PF00367">
    <property type="entry name" value="PTS_EIIB"/>
    <property type="match status" value="1"/>
</dbReference>
<evidence type="ECO:0000256" key="8">
    <source>
        <dbReference type="ARBA" id="ARBA00022777"/>
    </source>
</evidence>
<dbReference type="InterPro" id="IPR036878">
    <property type="entry name" value="Glu_permease_IIB"/>
</dbReference>
<dbReference type="Pfam" id="PF00358">
    <property type="entry name" value="PTS_EIIA_1"/>
    <property type="match status" value="1"/>
</dbReference>
<evidence type="ECO:0000256" key="5">
    <source>
        <dbReference type="ARBA" id="ARBA00022679"/>
    </source>
</evidence>
<dbReference type="PROSITE" id="PS01035">
    <property type="entry name" value="PTS_EIIB_TYPE_1_CYS"/>
    <property type="match status" value="1"/>
</dbReference>
<dbReference type="EMBL" id="CP051428">
    <property type="protein sequence ID" value="QJC52417.1"/>
    <property type="molecule type" value="Genomic_DNA"/>
</dbReference>
<feature type="transmembrane region" description="Helical" evidence="12">
    <location>
        <begin position="99"/>
        <end position="117"/>
    </location>
</feature>
<evidence type="ECO:0000256" key="1">
    <source>
        <dbReference type="ARBA" id="ARBA00004651"/>
    </source>
</evidence>
<keyword evidence="5" id="KW-0808">Transferase</keyword>
<evidence type="ECO:0000259" key="14">
    <source>
        <dbReference type="PROSITE" id="PS51098"/>
    </source>
</evidence>
<evidence type="ECO:0000256" key="9">
    <source>
        <dbReference type="ARBA" id="ARBA00022989"/>
    </source>
</evidence>
<evidence type="ECO:0000256" key="3">
    <source>
        <dbReference type="ARBA" id="ARBA00022475"/>
    </source>
</evidence>
<evidence type="ECO:0000256" key="6">
    <source>
        <dbReference type="ARBA" id="ARBA00022683"/>
    </source>
</evidence>
<comment type="subcellular location">
    <subcellularLocation>
        <location evidence="1">Cell membrane</location>
        <topology evidence="1">Multi-pass membrane protein</topology>
    </subcellularLocation>
</comment>
<keyword evidence="8" id="KW-0418">Kinase</keyword>
<dbReference type="GO" id="GO:0008982">
    <property type="term" value="F:protein-N(PI)-phosphohistidine-sugar phosphotransferase activity"/>
    <property type="evidence" value="ECO:0007669"/>
    <property type="project" value="InterPro"/>
</dbReference>
<dbReference type="PROSITE" id="PS51103">
    <property type="entry name" value="PTS_EIIC_TYPE_1"/>
    <property type="match status" value="1"/>
</dbReference>
<keyword evidence="17" id="KW-1185">Reference proteome</keyword>
<protein>
    <submittedName>
        <fullName evidence="16">PTS transporter subunit EIIC</fullName>
    </submittedName>
</protein>
<dbReference type="SUPFAM" id="SSF55604">
    <property type="entry name" value="Glucose permease domain IIB"/>
    <property type="match status" value="1"/>
</dbReference>
<dbReference type="GO" id="GO:0009401">
    <property type="term" value="P:phosphoenolpyruvate-dependent sugar phosphotransferase system"/>
    <property type="evidence" value="ECO:0007669"/>
    <property type="project" value="UniProtKB-KW"/>
</dbReference>
<feature type="transmembrane region" description="Helical" evidence="12">
    <location>
        <begin position="163"/>
        <end position="182"/>
    </location>
</feature>
<keyword evidence="10 12" id="KW-0472">Membrane</keyword>
<dbReference type="InterPro" id="IPR001127">
    <property type="entry name" value="PTS_EIIA_1_perm"/>
</dbReference>
<dbReference type="PROSITE" id="PS51093">
    <property type="entry name" value="PTS_EIIA_TYPE_1"/>
    <property type="match status" value="1"/>
</dbReference>
<feature type="domain" description="PTS EIIC type-1" evidence="15">
    <location>
        <begin position="1"/>
        <end position="373"/>
    </location>
</feature>
<dbReference type="GO" id="GO:0090563">
    <property type="term" value="F:protein-phosphocysteine-sugar phosphotransferase activity"/>
    <property type="evidence" value="ECO:0007669"/>
    <property type="project" value="TreeGrafter"/>
</dbReference>
<evidence type="ECO:0000256" key="7">
    <source>
        <dbReference type="ARBA" id="ARBA00022692"/>
    </source>
</evidence>
<dbReference type="AlphaFoldDB" id="A0A6H2GYF3"/>
<dbReference type="GO" id="GO:0015764">
    <property type="term" value="P:N-acetylglucosamine transport"/>
    <property type="evidence" value="ECO:0007669"/>
    <property type="project" value="TreeGrafter"/>
</dbReference>
<keyword evidence="9 12" id="KW-1133">Transmembrane helix</keyword>
<keyword evidence="2" id="KW-0813">Transport</keyword>
<evidence type="ECO:0000256" key="12">
    <source>
        <dbReference type="SAM" id="Phobius"/>
    </source>
</evidence>
<name>A0A6H2GYF3_9BACL</name>
<evidence type="ECO:0000256" key="4">
    <source>
        <dbReference type="ARBA" id="ARBA00022597"/>
    </source>
</evidence>
<feature type="domain" description="PTS EIIA type-1" evidence="13">
    <location>
        <begin position="486"/>
        <end position="589"/>
    </location>
</feature>
<dbReference type="InterPro" id="IPR050429">
    <property type="entry name" value="PTS_Glucose_EIICBA"/>
</dbReference>
<dbReference type="Pfam" id="PF02378">
    <property type="entry name" value="PTS_EIIC"/>
    <property type="match status" value="1"/>
</dbReference>
<dbReference type="Gene3D" id="3.30.1360.60">
    <property type="entry name" value="Glucose permease domain IIB"/>
    <property type="match status" value="1"/>
</dbReference>
<evidence type="ECO:0000256" key="11">
    <source>
        <dbReference type="PROSITE-ProRule" id="PRU00421"/>
    </source>
</evidence>
<keyword evidence="3" id="KW-1003">Cell membrane</keyword>
<evidence type="ECO:0000256" key="10">
    <source>
        <dbReference type="ARBA" id="ARBA00023136"/>
    </source>
</evidence>
<dbReference type="Gene3D" id="2.70.70.10">
    <property type="entry name" value="Glucose Permease (Domain IIA)"/>
    <property type="match status" value="1"/>
</dbReference>
<evidence type="ECO:0000313" key="16">
    <source>
        <dbReference type="EMBL" id="QJC52417.1"/>
    </source>
</evidence>
<evidence type="ECO:0000259" key="13">
    <source>
        <dbReference type="PROSITE" id="PS51093"/>
    </source>
</evidence>
<dbReference type="PANTHER" id="PTHR30009:SF4">
    <property type="entry name" value="PTS SYSTEM N-ACETYLGLUCOSAMINE-SPECIFIC EIICBA COMPONENT"/>
    <property type="match status" value="1"/>
</dbReference>
<dbReference type="NCBIfam" id="TIGR00830">
    <property type="entry name" value="PTBA"/>
    <property type="match status" value="1"/>
</dbReference>
<proteinExistence type="predicted"/>
<dbReference type="GO" id="GO:0016301">
    <property type="term" value="F:kinase activity"/>
    <property type="evidence" value="ECO:0007669"/>
    <property type="project" value="UniProtKB-KW"/>
</dbReference>
<dbReference type="InterPro" id="IPR018113">
    <property type="entry name" value="PTrfase_EIIB_Cys"/>
</dbReference>
<keyword evidence="4" id="KW-0762">Sugar transport</keyword>
<dbReference type="InterPro" id="IPR003352">
    <property type="entry name" value="PTS_EIIC"/>
</dbReference>
<dbReference type="GO" id="GO:0005886">
    <property type="term" value="C:plasma membrane"/>
    <property type="evidence" value="ECO:0007669"/>
    <property type="project" value="UniProtKB-SubCell"/>
</dbReference>
<evidence type="ECO:0000259" key="15">
    <source>
        <dbReference type="PROSITE" id="PS51103"/>
    </source>
</evidence>
<organism evidence="16 17">
    <name type="scientific">Paenibacillus albicereus</name>
    <dbReference type="NCBI Taxonomy" id="2726185"/>
    <lineage>
        <taxon>Bacteria</taxon>
        <taxon>Bacillati</taxon>
        <taxon>Bacillota</taxon>
        <taxon>Bacilli</taxon>
        <taxon>Bacillales</taxon>
        <taxon>Paenibacillaceae</taxon>
        <taxon>Paenibacillus</taxon>
    </lineage>
</organism>
<feature type="transmembrane region" description="Helical" evidence="12">
    <location>
        <begin position="231"/>
        <end position="253"/>
    </location>
</feature>
<sequence length="629" mass="68541">MNFMGNLQQLGRAVMLPMTVLPAAAICMSLAQLPWDAAGMPAMAEYLRIAGRSLFLFLPYLFAAGVAWGTSSNGGAASLSALAGMFIYSGIVQSSGYDIEPTVLIGALIGMLSGYSYERFKSIRLPESIQFFGGPRFVPLFVSFVCILFSLLMVAAAPSLSRALLWLGDVVASAGGFGVFLYGFLHRILVVFGLHHLLNHVFWFQVGGYRMDEGTMVYGDLPRFFAGDPTAGAFMAGLYPTMMFALPAIALAIIQEAREDLKPKIKRTFLSAALASFLTGVSEPVEFAFLFVAPYLFVIHSVLSGLIMWIVYELGIRHGFSFSGGAIDYVINMHLATKGWLLLPLGIVVFLLYYGLFRWAIRRFQIPTPGREEGSALDEWAGDIPYRAPLILQAIGGKENLETLEACITRLRIKVRNDKLLDTAALRDLGAAGVIRLGGGNVQVVFGTFSELIREEMLKTMQRDRAQVLFSSPVQGRMIPLDEVPDPIFAGKLVGDGAAFLPERGELVAPVKGEVILLYPTMHAVGLRTPEGLEVLMHIGIDTSALDGYFHAAVKEGDAVIPGQLLISFDIQRLRKTGKSLATPMLITNPQLVRSWGFGPFKSVKRGQTAVMSVMLRESKDSQVGGKRS</sequence>
<keyword evidence="6" id="KW-0598">Phosphotransferase system</keyword>
<feature type="transmembrane region" description="Helical" evidence="12">
    <location>
        <begin position="340"/>
        <end position="361"/>
    </location>
</feature>
<keyword evidence="7 12" id="KW-0812">Transmembrane</keyword>
<dbReference type="PANTHER" id="PTHR30009">
    <property type="entry name" value="CYTOCHROME C-TYPE SYNTHESIS PROTEIN AND PTS TRANSMEMBRANE COMPONENT"/>
    <property type="match status" value="1"/>
</dbReference>
<feature type="domain" description="PTS EIIB type-1" evidence="14">
    <location>
        <begin position="385"/>
        <end position="467"/>
    </location>
</feature>